<reference evidence="14 15" key="1">
    <citation type="journal article" date="2019" name="Emerg. Microbes Infect.">
        <title>Comprehensive subspecies identification of 175 nontuberculous mycobacteria species based on 7547 genomic profiles.</title>
        <authorList>
            <person name="Matsumoto Y."/>
            <person name="Kinjo T."/>
            <person name="Motooka D."/>
            <person name="Nabeya D."/>
            <person name="Jung N."/>
            <person name="Uechi K."/>
            <person name="Horii T."/>
            <person name="Iida T."/>
            <person name="Fujita J."/>
            <person name="Nakamura S."/>
        </authorList>
    </citation>
    <scope>NUCLEOTIDE SEQUENCE [LARGE SCALE GENOMIC DNA]</scope>
    <source>
        <strain evidence="14 15">JCM 12143</strain>
    </source>
</reference>
<dbReference type="NCBIfam" id="TIGR02946">
    <property type="entry name" value="acyl_WS_DGAT"/>
    <property type="match status" value="1"/>
</dbReference>
<organism evidence="14 15">
    <name type="scientific">Mycolicibacter terrae</name>
    <dbReference type="NCBI Taxonomy" id="1788"/>
    <lineage>
        <taxon>Bacteria</taxon>
        <taxon>Bacillati</taxon>
        <taxon>Actinomycetota</taxon>
        <taxon>Actinomycetes</taxon>
        <taxon>Mycobacteriales</taxon>
        <taxon>Mycobacteriaceae</taxon>
        <taxon>Mycolicibacter</taxon>
    </lineage>
</organism>
<dbReference type="Pfam" id="PF03007">
    <property type="entry name" value="WS_DGAT_cat"/>
    <property type="match status" value="1"/>
</dbReference>
<dbReference type="InterPro" id="IPR045034">
    <property type="entry name" value="O-acyltransferase_WSD1-like"/>
</dbReference>
<gene>
    <name evidence="14" type="ORF">MTER_16090</name>
</gene>
<evidence type="ECO:0000256" key="8">
    <source>
        <dbReference type="ARBA" id="ARBA00023098"/>
    </source>
</evidence>
<evidence type="ECO:0000256" key="11">
    <source>
        <dbReference type="RuleBase" id="RU361241"/>
    </source>
</evidence>
<evidence type="ECO:0000256" key="2">
    <source>
        <dbReference type="ARBA" id="ARBA00005189"/>
    </source>
</evidence>
<dbReference type="GO" id="GO:0004144">
    <property type="term" value="F:diacylglycerol O-acyltransferase activity"/>
    <property type="evidence" value="ECO:0007669"/>
    <property type="project" value="UniProtKB-EC"/>
</dbReference>
<dbReference type="InterPro" id="IPR004255">
    <property type="entry name" value="O-acyltransferase_WSD1_N"/>
</dbReference>
<dbReference type="InterPro" id="IPR009721">
    <property type="entry name" value="O-acyltransferase_WSD1_C"/>
</dbReference>
<dbReference type="InterPro" id="IPR014292">
    <property type="entry name" value="Acyl_transf_WS/DGAT"/>
</dbReference>
<keyword evidence="9 11" id="KW-0012">Acyltransferase</keyword>
<evidence type="ECO:0000313" key="14">
    <source>
        <dbReference type="EMBL" id="BBX22198.1"/>
    </source>
</evidence>
<evidence type="ECO:0000256" key="7">
    <source>
        <dbReference type="ARBA" id="ARBA00022798"/>
    </source>
</evidence>
<keyword evidence="15" id="KW-1185">Reference proteome</keyword>
<dbReference type="EC" id="2.3.1.20" evidence="4 11"/>
<dbReference type="GO" id="GO:0001666">
    <property type="term" value="P:response to hypoxia"/>
    <property type="evidence" value="ECO:0007669"/>
    <property type="project" value="TreeGrafter"/>
</dbReference>
<keyword evidence="7 11" id="KW-0319">Glycerol metabolism</keyword>
<feature type="domain" description="O-acyltransferase WSD1-like N-terminal" evidence="12">
    <location>
        <begin position="5"/>
        <end position="255"/>
    </location>
</feature>
<dbReference type="GO" id="GO:0071731">
    <property type="term" value="P:response to nitric oxide"/>
    <property type="evidence" value="ECO:0007669"/>
    <property type="project" value="TreeGrafter"/>
</dbReference>
<evidence type="ECO:0000256" key="9">
    <source>
        <dbReference type="ARBA" id="ARBA00023315"/>
    </source>
</evidence>
<dbReference type="GO" id="GO:0019432">
    <property type="term" value="P:triglyceride biosynthetic process"/>
    <property type="evidence" value="ECO:0007669"/>
    <property type="project" value="TreeGrafter"/>
</dbReference>
<evidence type="ECO:0000256" key="3">
    <source>
        <dbReference type="ARBA" id="ARBA00009587"/>
    </source>
</evidence>
<dbReference type="GO" id="GO:0006071">
    <property type="term" value="P:glycerol metabolic process"/>
    <property type="evidence" value="ECO:0007669"/>
    <property type="project" value="UniProtKB-KW"/>
</dbReference>
<name>A0AAD1MG78_9MYCO</name>
<evidence type="ECO:0000256" key="6">
    <source>
        <dbReference type="ARBA" id="ARBA00022679"/>
    </source>
</evidence>
<comment type="similarity">
    <text evidence="3 11">Belongs to the long-chain O-acyltransferase family.</text>
</comment>
<comment type="pathway">
    <text evidence="1 11">Glycerolipid metabolism; triacylglycerol biosynthesis.</text>
</comment>
<dbReference type="EMBL" id="AP022564">
    <property type="protein sequence ID" value="BBX22198.1"/>
    <property type="molecule type" value="Genomic_DNA"/>
</dbReference>
<evidence type="ECO:0000259" key="12">
    <source>
        <dbReference type="Pfam" id="PF03007"/>
    </source>
</evidence>
<keyword evidence="8 11" id="KW-0443">Lipid metabolism</keyword>
<evidence type="ECO:0000259" key="13">
    <source>
        <dbReference type="Pfam" id="PF06974"/>
    </source>
</evidence>
<protein>
    <recommendedName>
        <fullName evidence="4 11">Diacylglycerol O-acyltransferase</fullName>
        <ecNumber evidence="4 11">2.3.1.20</ecNumber>
    </recommendedName>
</protein>
<keyword evidence="5 11" id="KW-0444">Lipid biosynthesis</keyword>
<dbReference type="GO" id="GO:0005886">
    <property type="term" value="C:plasma membrane"/>
    <property type="evidence" value="ECO:0007669"/>
    <property type="project" value="TreeGrafter"/>
</dbReference>
<evidence type="ECO:0000256" key="1">
    <source>
        <dbReference type="ARBA" id="ARBA00004771"/>
    </source>
</evidence>
<feature type="domain" description="O-acyltransferase WSD1 C-terminal" evidence="13">
    <location>
        <begin position="289"/>
        <end position="426"/>
    </location>
</feature>
<dbReference type="PANTHER" id="PTHR31650">
    <property type="entry name" value="O-ACYLTRANSFERASE (WSD1-LIKE) FAMILY PROTEIN"/>
    <property type="match status" value="1"/>
</dbReference>
<comment type="catalytic activity">
    <reaction evidence="10 11">
        <text>an acyl-CoA + a 1,2-diacyl-sn-glycerol = a triacyl-sn-glycerol + CoA</text>
        <dbReference type="Rhea" id="RHEA:10868"/>
        <dbReference type="ChEBI" id="CHEBI:17815"/>
        <dbReference type="ChEBI" id="CHEBI:57287"/>
        <dbReference type="ChEBI" id="CHEBI:58342"/>
        <dbReference type="ChEBI" id="CHEBI:64615"/>
        <dbReference type="EC" id="2.3.1.20"/>
    </reaction>
</comment>
<evidence type="ECO:0000313" key="15">
    <source>
        <dbReference type="Proteomes" id="UP000467636"/>
    </source>
</evidence>
<accession>A0AAD1MG78</accession>
<dbReference type="Proteomes" id="UP000467636">
    <property type="component" value="Chromosome"/>
</dbReference>
<dbReference type="SUPFAM" id="SSF52777">
    <property type="entry name" value="CoA-dependent acyltransferases"/>
    <property type="match status" value="1"/>
</dbReference>
<dbReference type="PANTHER" id="PTHR31650:SF1">
    <property type="entry name" value="WAX ESTER SYNTHASE_DIACYLGLYCEROL ACYLTRANSFERASE 4-RELATED"/>
    <property type="match status" value="1"/>
</dbReference>
<keyword evidence="6 11" id="KW-0808">Transferase</keyword>
<evidence type="ECO:0000256" key="5">
    <source>
        <dbReference type="ARBA" id="ARBA00022516"/>
    </source>
</evidence>
<dbReference type="RefSeq" id="WP_085260425.1">
    <property type="nucleotide sequence ID" value="NZ_AP022564.1"/>
</dbReference>
<proteinExistence type="inferred from homology"/>
<dbReference type="GO" id="GO:0051701">
    <property type="term" value="P:biological process involved in interaction with host"/>
    <property type="evidence" value="ECO:0007669"/>
    <property type="project" value="TreeGrafter"/>
</dbReference>
<sequence length="453" mass="49753">MTEHLTPLDTSLLHVEDTDRHTHLGIGALAVLDGPIPDHRALMSVLGERIAACPRFAQRLRRRVFDLGAAEWVHDDDFRLDRHVCRVAVPGPGTDAELFAVVAEVMSWPLHRDRPLWEIWVVDGLADGRWALLVKVHPCIADAVATVHILAGLSDEGVAHPTRRDSAACPESSRQRTRWNGALRVATTVAVDAMIGAIKADQTLRGAARFATGLLRPVTPLNGPLTSRRRYTAARVGAAEVEQICRAFDVTVDDVALAAVTESYRNILLRRGEWPQADSLRTLVPIRQAMLLPRLPVDEDDPVVRLRLVHARLAQATVVAERRDAWMAVARAIPAPVTAWTTNLLSRLPQRSVVALAANVAGPDRPLQIMGRQVSAVLPIPPIALRLRTGAAILRYGDSLFFGVLADYDAVADAEELAHGIEAAVHRLLVRSRRPWRRGPVRDRHGLSLVVNV</sequence>
<dbReference type="Pfam" id="PF06974">
    <property type="entry name" value="WS_DGAT_C"/>
    <property type="match status" value="1"/>
</dbReference>
<comment type="pathway">
    <text evidence="2">Lipid metabolism.</text>
</comment>
<evidence type="ECO:0000256" key="10">
    <source>
        <dbReference type="ARBA" id="ARBA00048109"/>
    </source>
</evidence>
<evidence type="ECO:0000256" key="4">
    <source>
        <dbReference type="ARBA" id="ARBA00013244"/>
    </source>
</evidence>
<dbReference type="AlphaFoldDB" id="A0AAD1MG78"/>